<evidence type="ECO:0000256" key="5">
    <source>
        <dbReference type="ARBA" id="ARBA00022741"/>
    </source>
</evidence>
<name>A0A8J4ENQ6_9ACTN</name>
<dbReference type="AlphaFoldDB" id="A0A8J4ENQ6"/>
<dbReference type="Gene3D" id="1.20.5.1930">
    <property type="match status" value="1"/>
</dbReference>
<evidence type="ECO:0000256" key="3">
    <source>
        <dbReference type="ARBA" id="ARBA00022553"/>
    </source>
</evidence>
<keyword evidence="7" id="KW-0067">ATP-binding</keyword>
<evidence type="ECO:0000259" key="10">
    <source>
        <dbReference type="SMART" id="SM00387"/>
    </source>
</evidence>
<reference evidence="12" key="1">
    <citation type="journal article" date="2021" name="Int. J. Syst. Evol. Microbiol.">
        <title>Actinocatenispora comari sp. nov., an endophytic actinomycete isolated from aerial parts of Comarum salesowianum.</title>
        <authorList>
            <person name="Oyunbileg N."/>
            <person name="Iizaka Y."/>
            <person name="Hamada M."/>
            <person name="Davaapurev B.O."/>
            <person name="Fukumoto A."/>
            <person name="Tsetseg B."/>
            <person name="Kato F."/>
            <person name="Tamura T."/>
            <person name="Batkhuu J."/>
            <person name="Anzai Y."/>
        </authorList>
    </citation>
    <scope>NUCLEOTIDE SEQUENCE [LARGE SCALE GENOMIC DNA]</scope>
    <source>
        <strain evidence="12">NUM-2625</strain>
    </source>
</reference>
<dbReference type="InterPro" id="IPR050482">
    <property type="entry name" value="Sensor_HK_TwoCompSys"/>
</dbReference>
<evidence type="ECO:0000256" key="2">
    <source>
        <dbReference type="ARBA" id="ARBA00012438"/>
    </source>
</evidence>
<dbReference type="GO" id="GO:0005524">
    <property type="term" value="F:ATP binding"/>
    <property type="evidence" value="ECO:0007669"/>
    <property type="project" value="UniProtKB-KW"/>
</dbReference>
<feature type="domain" description="Histidine kinase/HSP90-like ATPase" evidence="10">
    <location>
        <begin position="313"/>
        <end position="402"/>
    </location>
</feature>
<dbReference type="EMBL" id="BOPO01000149">
    <property type="protein sequence ID" value="GIL31732.1"/>
    <property type="molecule type" value="Genomic_DNA"/>
</dbReference>
<dbReference type="RefSeq" id="WP_207129290.1">
    <property type="nucleotide sequence ID" value="NZ_BOPO01000149.1"/>
</dbReference>
<dbReference type="Proteomes" id="UP000614996">
    <property type="component" value="Unassembled WGS sequence"/>
</dbReference>
<dbReference type="Pfam" id="PF02518">
    <property type="entry name" value="HATPase_c"/>
    <property type="match status" value="1"/>
</dbReference>
<dbReference type="Pfam" id="PF07730">
    <property type="entry name" value="HisKA_3"/>
    <property type="match status" value="1"/>
</dbReference>
<sequence>MSSLAGRPARRRRWSTVAVWAGAVGSPFLLELVMLSRLPGPARFVLPFLAMLLPWLLLRRHPFVGLAALLAGLFMLTTIDPDPPTAGPLLPGLPAHPARIDDSGYSMGNLLALREVHIAVVVLAIGWVAAHWPRRVSIPFAAVALVVQVFFLFAFPVINLDFGTIVVVLLTVVAWVIGHSVRQRRQFTATQREQRTAQAVQAERLRIARELHDMVAHNVGVIAIQAGVGARVIDSQPAEARNSLTAIEATSRDTLAGLRRMLGSLRQSDPEAGTAPLGPAPGLAELDTLVDRAEQAGVRVALTRSGDTELPPDVDLAAYRIVQEAVTNVIRHAGTDRCRIELSATDTEVRIVVTDDGSGGPVGAGYGIAGMRERVALLHGEFDAGPCADGGFRVAATIPVPA</sequence>
<dbReference type="InterPro" id="IPR011712">
    <property type="entry name" value="Sig_transdc_His_kin_sub3_dim/P"/>
</dbReference>
<keyword evidence="8" id="KW-0902">Two-component regulatory system</keyword>
<dbReference type="Gene3D" id="3.30.565.10">
    <property type="entry name" value="Histidine kinase-like ATPase, C-terminal domain"/>
    <property type="match status" value="1"/>
</dbReference>
<evidence type="ECO:0000313" key="11">
    <source>
        <dbReference type="EMBL" id="GIL31732.1"/>
    </source>
</evidence>
<dbReference type="InterPro" id="IPR003594">
    <property type="entry name" value="HATPase_dom"/>
</dbReference>
<evidence type="ECO:0000256" key="1">
    <source>
        <dbReference type="ARBA" id="ARBA00000085"/>
    </source>
</evidence>
<keyword evidence="3" id="KW-0597">Phosphoprotein</keyword>
<comment type="caution">
    <text evidence="11">The sequence shown here is derived from an EMBL/GenBank/DDBJ whole genome shotgun (WGS) entry which is preliminary data.</text>
</comment>
<keyword evidence="4" id="KW-0808">Transferase</keyword>
<organism evidence="11 12">
    <name type="scientific">Actinocatenispora comari</name>
    <dbReference type="NCBI Taxonomy" id="2807577"/>
    <lineage>
        <taxon>Bacteria</taxon>
        <taxon>Bacillati</taxon>
        <taxon>Actinomycetota</taxon>
        <taxon>Actinomycetes</taxon>
        <taxon>Micromonosporales</taxon>
        <taxon>Micromonosporaceae</taxon>
        <taxon>Actinocatenispora</taxon>
    </lineage>
</organism>
<dbReference type="GO" id="GO:0016020">
    <property type="term" value="C:membrane"/>
    <property type="evidence" value="ECO:0007669"/>
    <property type="project" value="InterPro"/>
</dbReference>
<evidence type="ECO:0000313" key="12">
    <source>
        <dbReference type="Proteomes" id="UP000614996"/>
    </source>
</evidence>
<keyword evidence="9" id="KW-0472">Membrane</keyword>
<feature type="transmembrane region" description="Helical" evidence="9">
    <location>
        <begin position="162"/>
        <end position="181"/>
    </location>
</feature>
<keyword evidence="6" id="KW-0418">Kinase</keyword>
<evidence type="ECO:0000256" key="4">
    <source>
        <dbReference type="ARBA" id="ARBA00022679"/>
    </source>
</evidence>
<evidence type="ECO:0000256" key="9">
    <source>
        <dbReference type="SAM" id="Phobius"/>
    </source>
</evidence>
<evidence type="ECO:0000256" key="6">
    <source>
        <dbReference type="ARBA" id="ARBA00022777"/>
    </source>
</evidence>
<gene>
    <name evidence="11" type="ORF">NUM_69860</name>
</gene>
<dbReference type="SMART" id="SM00387">
    <property type="entry name" value="HATPase_c"/>
    <property type="match status" value="1"/>
</dbReference>
<keyword evidence="9" id="KW-1133">Transmembrane helix</keyword>
<dbReference type="PANTHER" id="PTHR24421:SF10">
    <property type="entry name" value="NITRATE_NITRITE SENSOR PROTEIN NARQ"/>
    <property type="match status" value="1"/>
</dbReference>
<keyword evidence="12" id="KW-1185">Reference proteome</keyword>
<dbReference type="SUPFAM" id="SSF55874">
    <property type="entry name" value="ATPase domain of HSP90 chaperone/DNA topoisomerase II/histidine kinase"/>
    <property type="match status" value="1"/>
</dbReference>
<feature type="transmembrane region" description="Helical" evidence="9">
    <location>
        <begin position="17"/>
        <end position="35"/>
    </location>
</feature>
<keyword evidence="5" id="KW-0547">Nucleotide-binding</keyword>
<protein>
    <recommendedName>
        <fullName evidence="2">histidine kinase</fullName>
        <ecNumber evidence="2">2.7.13.3</ecNumber>
    </recommendedName>
</protein>
<evidence type="ECO:0000256" key="8">
    <source>
        <dbReference type="ARBA" id="ARBA00023012"/>
    </source>
</evidence>
<evidence type="ECO:0000256" key="7">
    <source>
        <dbReference type="ARBA" id="ARBA00022840"/>
    </source>
</evidence>
<dbReference type="GO" id="GO:0000155">
    <property type="term" value="F:phosphorelay sensor kinase activity"/>
    <property type="evidence" value="ECO:0007669"/>
    <property type="project" value="InterPro"/>
</dbReference>
<dbReference type="EC" id="2.7.13.3" evidence="2"/>
<dbReference type="PANTHER" id="PTHR24421">
    <property type="entry name" value="NITRATE/NITRITE SENSOR PROTEIN NARX-RELATED"/>
    <property type="match status" value="1"/>
</dbReference>
<proteinExistence type="predicted"/>
<dbReference type="InterPro" id="IPR036890">
    <property type="entry name" value="HATPase_C_sf"/>
</dbReference>
<comment type="catalytic activity">
    <reaction evidence="1">
        <text>ATP + protein L-histidine = ADP + protein N-phospho-L-histidine.</text>
        <dbReference type="EC" id="2.7.13.3"/>
    </reaction>
</comment>
<feature type="transmembrane region" description="Helical" evidence="9">
    <location>
        <begin position="111"/>
        <end position="129"/>
    </location>
</feature>
<feature type="transmembrane region" description="Helical" evidence="9">
    <location>
        <begin position="63"/>
        <end position="79"/>
    </location>
</feature>
<dbReference type="GO" id="GO:0046983">
    <property type="term" value="F:protein dimerization activity"/>
    <property type="evidence" value="ECO:0007669"/>
    <property type="project" value="InterPro"/>
</dbReference>
<accession>A0A8J4ENQ6</accession>
<keyword evidence="9" id="KW-0812">Transmembrane</keyword>
<feature type="transmembrane region" description="Helical" evidence="9">
    <location>
        <begin position="136"/>
        <end position="156"/>
    </location>
</feature>
<feature type="transmembrane region" description="Helical" evidence="9">
    <location>
        <begin position="41"/>
        <end position="58"/>
    </location>
</feature>
<dbReference type="CDD" id="cd16917">
    <property type="entry name" value="HATPase_UhpB-NarQ-NarX-like"/>
    <property type="match status" value="1"/>
</dbReference>